<evidence type="ECO:0000313" key="6">
    <source>
        <dbReference type="EMBL" id="RSH85057.1"/>
    </source>
</evidence>
<evidence type="ECO:0000259" key="5">
    <source>
        <dbReference type="PROSITE" id="PS50052"/>
    </source>
</evidence>
<dbReference type="GeneID" id="39591189"/>
<protein>
    <recommendedName>
        <fullName evidence="5">Guanylate kinase-like domain-containing protein</fullName>
    </recommendedName>
</protein>
<dbReference type="Pfam" id="PF00625">
    <property type="entry name" value="Guanylate_kin"/>
    <property type="match status" value="2"/>
</dbReference>
<name>A0A427Y1U6_9TREE</name>
<comment type="caution">
    <text evidence="6">The sequence shown here is derived from an EMBL/GenBank/DDBJ whole genome shotgun (WGS) entry which is preliminary data.</text>
</comment>
<dbReference type="GO" id="GO:0005829">
    <property type="term" value="C:cytosol"/>
    <property type="evidence" value="ECO:0007669"/>
    <property type="project" value="TreeGrafter"/>
</dbReference>
<gene>
    <name evidence="6" type="ORF">EHS24_006646</name>
</gene>
<dbReference type="SMART" id="SM00072">
    <property type="entry name" value="GuKc"/>
    <property type="match status" value="1"/>
</dbReference>
<keyword evidence="3" id="KW-0418">Kinase</keyword>
<dbReference type="PROSITE" id="PS50052">
    <property type="entry name" value="GUANYLATE_KINASE_2"/>
    <property type="match status" value="1"/>
</dbReference>
<dbReference type="CDD" id="cd00071">
    <property type="entry name" value="GMPK"/>
    <property type="match status" value="1"/>
</dbReference>
<dbReference type="FunFam" id="3.30.63.10:FF:000002">
    <property type="entry name" value="Guanylate kinase 1"/>
    <property type="match status" value="1"/>
</dbReference>
<dbReference type="InterPro" id="IPR027417">
    <property type="entry name" value="P-loop_NTPase"/>
</dbReference>
<dbReference type="EMBL" id="RSCE01000003">
    <property type="protein sequence ID" value="RSH85057.1"/>
    <property type="molecule type" value="Genomic_DNA"/>
</dbReference>
<dbReference type="RefSeq" id="XP_028478505.1">
    <property type="nucleotide sequence ID" value="XM_028622053.1"/>
</dbReference>
<evidence type="ECO:0000256" key="3">
    <source>
        <dbReference type="ARBA" id="ARBA00022777"/>
    </source>
</evidence>
<dbReference type="AlphaFoldDB" id="A0A427Y1U6"/>
<evidence type="ECO:0000256" key="4">
    <source>
        <dbReference type="SAM" id="MobiDB-lite"/>
    </source>
</evidence>
<sequence>MSGSISSSVLDRPKPPSHNVHHHGRMLRCSAPLHGGPIPSTLLAPTPTRPHPPFTDHHLQPLVICGPSGTGKSTLLKALFGKYPGEFGFSVSHTTRQPRAGEQNGKDYHFVAKDEFMARVENGEFLEWAQFGGNCKGAAAVAPGVAGVTNVPMAASEKASGRQASWRWPGVGRRAAVMVSNVCSDARRVTERVISADVQMCRYTCHVWRLAVLFPKHLSSPSNTHIAVTNTTSSYGTTFAALTQLHPKRCILDIDLQGVKQLHLQGPKQSPPLVPVFLFLSPPSVSHLKSRLSGRGTETDESIGKRLAAAKAEIEHAISGAHDLVIVNDDLERAGKMLEQVALGSDGWEKVGDELPALDVSEL</sequence>
<evidence type="ECO:0000256" key="1">
    <source>
        <dbReference type="ARBA" id="ARBA00005790"/>
    </source>
</evidence>
<dbReference type="PANTHER" id="PTHR23117:SF13">
    <property type="entry name" value="GUANYLATE KINASE"/>
    <property type="match status" value="1"/>
</dbReference>
<feature type="domain" description="Guanylate kinase-like" evidence="5">
    <location>
        <begin position="59"/>
        <end position="343"/>
    </location>
</feature>
<accession>A0A427Y1U6</accession>
<dbReference type="InterPro" id="IPR008145">
    <property type="entry name" value="GK/Ca_channel_bsu"/>
</dbReference>
<dbReference type="PANTHER" id="PTHR23117">
    <property type="entry name" value="GUANYLATE KINASE-RELATED"/>
    <property type="match status" value="1"/>
</dbReference>
<dbReference type="STRING" id="105984.A0A427Y1U6"/>
<dbReference type="InterPro" id="IPR020590">
    <property type="entry name" value="Guanylate_kinase_CS"/>
</dbReference>
<evidence type="ECO:0000256" key="2">
    <source>
        <dbReference type="ARBA" id="ARBA00022679"/>
    </source>
</evidence>
<dbReference type="Gene3D" id="3.40.50.300">
    <property type="entry name" value="P-loop containing nucleotide triphosphate hydrolases"/>
    <property type="match status" value="2"/>
</dbReference>
<dbReference type="PROSITE" id="PS00856">
    <property type="entry name" value="GUANYLATE_KINASE_1"/>
    <property type="match status" value="1"/>
</dbReference>
<proteinExistence type="inferred from homology"/>
<dbReference type="InterPro" id="IPR008144">
    <property type="entry name" value="Guanylate_kin-like_dom"/>
</dbReference>
<dbReference type="SUPFAM" id="SSF52540">
    <property type="entry name" value="P-loop containing nucleoside triphosphate hydrolases"/>
    <property type="match status" value="1"/>
</dbReference>
<dbReference type="Proteomes" id="UP000279236">
    <property type="component" value="Unassembled WGS sequence"/>
</dbReference>
<evidence type="ECO:0000313" key="7">
    <source>
        <dbReference type="Proteomes" id="UP000279236"/>
    </source>
</evidence>
<feature type="region of interest" description="Disordered" evidence="4">
    <location>
        <begin position="1"/>
        <end position="23"/>
    </location>
</feature>
<organism evidence="6 7">
    <name type="scientific">Apiotrichum porosum</name>
    <dbReference type="NCBI Taxonomy" id="105984"/>
    <lineage>
        <taxon>Eukaryota</taxon>
        <taxon>Fungi</taxon>
        <taxon>Dikarya</taxon>
        <taxon>Basidiomycota</taxon>
        <taxon>Agaricomycotina</taxon>
        <taxon>Tremellomycetes</taxon>
        <taxon>Trichosporonales</taxon>
        <taxon>Trichosporonaceae</taxon>
        <taxon>Apiotrichum</taxon>
    </lineage>
</organism>
<dbReference type="OrthoDB" id="6334211at2759"/>
<comment type="similarity">
    <text evidence="1">Belongs to the guanylate kinase family.</text>
</comment>
<keyword evidence="7" id="KW-1185">Reference proteome</keyword>
<dbReference type="GO" id="GO:0004385">
    <property type="term" value="F:GMP kinase activity"/>
    <property type="evidence" value="ECO:0007669"/>
    <property type="project" value="TreeGrafter"/>
</dbReference>
<keyword evidence="2" id="KW-0808">Transferase</keyword>
<reference evidence="6 7" key="1">
    <citation type="submission" date="2018-11" db="EMBL/GenBank/DDBJ databases">
        <title>Genome sequence of Apiotrichum porosum DSM 27194.</title>
        <authorList>
            <person name="Aliyu H."/>
            <person name="Gorte O."/>
            <person name="Ochsenreither K."/>
        </authorList>
    </citation>
    <scope>NUCLEOTIDE SEQUENCE [LARGE SCALE GENOMIC DNA]</scope>
    <source>
        <strain evidence="6 7">DSM 27194</strain>
    </source>
</reference>